<keyword evidence="2" id="KW-1185">Reference proteome</keyword>
<evidence type="ECO:0000313" key="2">
    <source>
        <dbReference type="Proteomes" id="UP000186323"/>
    </source>
</evidence>
<organism evidence="1 2">
    <name type="scientific">Desulfovibrio piger</name>
    <dbReference type="NCBI Taxonomy" id="901"/>
    <lineage>
        <taxon>Bacteria</taxon>
        <taxon>Pseudomonadati</taxon>
        <taxon>Thermodesulfobacteriota</taxon>
        <taxon>Desulfovibrionia</taxon>
        <taxon>Desulfovibrionales</taxon>
        <taxon>Desulfovibrionaceae</taxon>
        <taxon>Desulfovibrio</taxon>
    </lineage>
</organism>
<dbReference type="Proteomes" id="UP000186323">
    <property type="component" value="Chromosome I"/>
</dbReference>
<accession>A0A1K1LGC1</accession>
<gene>
    <name evidence="1" type="ORF">DESPIGER_1942</name>
</gene>
<evidence type="ECO:0000313" key="1">
    <source>
        <dbReference type="EMBL" id="SFV73767.1"/>
    </source>
</evidence>
<dbReference type="EMBL" id="LT630450">
    <property type="protein sequence ID" value="SFV73767.1"/>
    <property type="molecule type" value="Genomic_DNA"/>
</dbReference>
<reference evidence="2" key="1">
    <citation type="submission" date="2016-10" db="EMBL/GenBank/DDBJ databases">
        <authorList>
            <person name="Wegmann U."/>
        </authorList>
    </citation>
    <scope>NUCLEOTIDE SEQUENCE [LARGE SCALE GENOMIC DNA]</scope>
</reference>
<proteinExistence type="predicted"/>
<name>A0A1K1LGC1_9BACT</name>
<sequence length="43" mass="3985">MIAARTIAANAFFAKAGTSRAPGRGGGALPGTVPACGVTAGPA</sequence>
<dbReference type="AlphaFoldDB" id="A0A1K1LGC1"/>
<protein>
    <submittedName>
        <fullName evidence="1">Uncharacterized protein</fullName>
    </submittedName>
</protein>
<dbReference type="KEGG" id="dpg:DESPIGER_1942"/>